<gene>
    <name evidence="5" type="ORF">PVE_R2G0891</name>
</gene>
<evidence type="ECO:0000313" key="6">
    <source>
        <dbReference type="Proteomes" id="UP000245431"/>
    </source>
</evidence>
<organism evidence="5 6">
    <name type="scientific">Pseudomonas veronii 1YdBTEX2</name>
    <dbReference type="NCBI Taxonomy" id="1295141"/>
    <lineage>
        <taxon>Bacteria</taxon>
        <taxon>Pseudomonadati</taxon>
        <taxon>Pseudomonadota</taxon>
        <taxon>Gammaproteobacteria</taxon>
        <taxon>Pseudomonadales</taxon>
        <taxon>Pseudomonadaceae</taxon>
        <taxon>Pseudomonas</taxon>
    </lineage>
</organism>
<name>A0A1D3K9B0_PSEVE</name>
<feature type="region of interest" description="Disordered" evidence="1">
    <location>
        <begin position="44"/>
        <end position="72"/>
    </location>
</feature>
<feature type="domain" description="TraK C-terminal" evidence="4">
    <location>
        <begin position="217"/>
        <end position="329"/>
    </location>
</feature>
<dbReference type="EMBL" id="LT599584">
    <property type="protein sequence ID" value="SBW84916.1"/>
    <property type="molecule type" value="Genomic_DNA"/>
</dbReference>
<keyword evidence="2" id="KW-0732">Signal</keyword>
<dbReference type="AlphaFoldDB" id="A0A1D3K9B0"/>
<dbReference type="InterPro" id="IPR010563">
    <property type="entry name" value="TraK_N"/>
</dbReference>
<dbReference type="Pfam" id="PF23536">
    <property type="entry name" value="TraK_C"/>
    <property type="match status" value="1"/>
</dbReference>
<dbReference type="Pfam" id="PF06586">
    <property type="entry name" value="TraK_N"/>
    <property type="match status" value="1"/>
</dbReference>
<feature type="domain" description="TraK N-terminal" evidence="3">
    <location>
        <begin position="103"/>
        <end position="197"/>
    </location>
</feature>
<evidence type="ECO:0000259" key="4">
    <source>
        <dbReference type="Pfam" id="PF23536"/>
    </source>
</evidence>
<evidence type="ECO:0000313" key="5">
    <source>
        <dbReference type="EMBL" id="SBW84916.1"/>
    </source>
</evidence>
<evidence type="ECO:0000259" key="3">
    <source>
        <dbReference type="Pfam" id="PF06586"/>
    </source>
</evidence>
<evidence type="ECO:0000256" key="2">
    <source>
        <dbReference type="SAM" id="SignalP"/>
    </source>
</evidence>
<sequence>MSLPVSLHFFKPAALVLAMAAVMPAIAQEQIQIPGMNMPVAASTQPQVVAKPADSPESVPERQEEPQGEKKPRLVAITPGSVENPSVPASVVKKPTPVQPIESRQDVVVASGTNTLIPISRGQINRLVTPFDNPHIQTVSEADISTSGNVIYVTTQDEKPVTMFVTPEDDESVAISLTLLPQGVPPIQANLILAQNVQGLASGMPVTSSTNYSGQARKWERSQPYMDTLRSLMREMALGKLPRGYSFGALTSGNKIPACAQPSLSFDFSKSQLIEGHDFRVFVATAENVSARTVEFDHGSCTHPHRAAVSAWPDEVLEPGQKTEVFVVTRVPTEVPQSSTRPSLLQ</sequence>
<evidence type="ECO:0000256" key="1">
    <source>
        <dbReference type="SAM" id="MobiDB-lite"/>
    </source>
</evidence>
<dbReference type="Proteomes" id="UP000245431">
    <property type="component" value="Chromosome PVE_r2"/>
</dbReference>
<protein>
    <submittedName>
        <fullName evidence="5">Conjugal transfer protein</fullName>
    </submittedName>
</protein>
<dbReference type="InterPro" id="IPR055397">
    <property type="entry name" value="TraK_C"/>
</dbReference>
<dbReference type="RefSeq" id="WP_013100904.1">
    <property type="nucleotide sequence ID" value="NZ_AOUH01000026.1"/>
</dbReference>
<proteinExistence type="predicted"/>
<feature type="compositionally biased region" description="Basic and acidic residues" evidence="1">
    <location>
        <begin position="59"/>
        <end position="72"/>
    </location>
</feature>
<reference evidence="6" key="1">
    <citation type="submission" date="2016-07" db="EMBL/GenBank/DDBJ databases">
        <authorList>
            <person name="Florea S."/>
            <person name="Webb J.S."/>
            <person name="Jaromczyk J."/>
            <person name="Schardl C.L."/>
        </authorList>
    </citation>
    <scope>NUCLEOTIDE SEQUENCE [LARGE SCALE GENOMIC DNA]</scope>
    <source>
        <strain evidence="6">1YdBTEX2</strain>
    </source>
</reference>
<feature type="signal peptide" evidence="2">
    <location>
        <begin position="1"/>
        <end position="27"/>
    </location>
</feature>
<feature type="chain" id="PRO_5008916592" evidence="2">
    <location>
        <begin position="28"/>
        <end position="346"/>
    </location>
</feature>
<accession>A0A1D3K9B0</accession>